<gene>
    <name evidence="1" type="ORF">PBRASI_LOCUS2399</name>
</gene>
<proteinExistence type="predicted"/>
<keyword evidence="2" id="KW-1185">Reference proteome</keyword>
<evidence type="ECO:0000313" key="1">
    <source>
        <dbReference type="EMBL" id="CAG8496855.1"/>
    </source>
</evidence>
<dbReference type="AlphaFoldDB" id="A0A9N8ZID5"/>
<dbReference type="SUPFAM" id="SSF52047">
    <property type="entry name" value="RNI-like"/>
    <property type="match status" value="1"/>
</dbReference>
<dbReference type="EMBL" id="CAJVPI010000185">
    <property type="protein sequence ID" value="CAG8496855.1"/>
    <property type="molecule type" value="Genomic_DNA"/>
</dbReference>
<sequence>MSPTPSFDCQSSIHPSTHTISKLPFRRRPPLSPSLPPDCLRNIFASLSTDKRTLHACLLVNRIWCITAVEFLWSQPFRFLFTCHHQSCLCTCRARESQSAKLVDVYFICMIHDKINELADGGIVPHSVQKPMFPYNEYLRSLDLMELNQAVVDWLSFLDTQGLLLSWKLDDLSTHPMSPKAQIFEYNALLKYLMPTYGSDDILQIEDMAVTILSGYLTRASPLLRQLMIDNQNYTRGANEYRCSSLNHIYCDMFSVRKLLPTKGAHSLTVLTEFIATTKDNKTEVFYALSKVCRNLKRIVVNLDYPYRSYGVPISRQETESLWDQAQPLIVLIKNQLKLEDFEIHYCSVGAADIFDALKAQVNHLRKVCFVGISFSSWCSLKFLSDCSQLEVLRFELCEGLISATILDPLLSASFPNLNVLEFIASAVPEPILCDLLRKCSHTLKTVTVERALFYWVNPTRTATITVGEFCHSVRELNLSLWPFDRQQLVCIFSSCKHLVKVDISDANFEYDASRLMRKLSLIKLPNLRELIIRGMWSFGVNSLECFLKHSECSVEKLEFDGAVGIEEEHVRVVIGCLAKKLRNFRVTKNGLLKEEWIRRPKKHNYNNVKFE</sequence>
<dbReference type="Gene3D" id="3.80.10.10">
    <property type="entry name" value="Ribonuclease Inhibitor"/>
    <property type="match status" value="1"/>
</dbReference>
<evidence type="ECO:0000313" key="2">
    <source>
        <dbReference type="Proteomes" id="UP000789739"/>
    </source>
</evidence>
<protein>
    <submittedName>
        <fullName evidence="1">1397_t:CDS:1</fullName>
    </submittedName>
</protein>
<name>A0A9N8ZID5_9GLOM</name>
<dbReference type="OrthoDB" id="2322866at2759"/>
<organism evidence="1 2">
    <name type="scientific">Paraglomus brasilianum</name>
    <dbReference type="NCBI Taxonomy" id="144538"/>
    <lineage>
        <taxon>Eukaryota</taxon>
        <taxon>Fungi</taxon>
        <taxon>Fungi incertae sedis</taxon>
        <taxon>Mucoromycota</taxon>
        <taxon>Glomeromycotina</taxon>
        <taxon>Glomeromycetes</taxon>
        <taxon>Paraglomerales</taxon>
        <taxon>Paraglomeraceae</taxon>
        <taxon>Paraglomus</taxon>
    </lineage>
</organism>
<reference evidence="1" key="1">
    <citation type="submission" date="2021-06" db="EMBL/GenBank/DDBJ databases">
        <authorList>
            <person name="Kallberg Y."/>
            <person name="Tangrot J."/>
            <person name="Rosling A."/>
        </authorList>
    </citation>
    <scope>NUCLEOTIDE SEQUENCE</scope>
    <source>
        <strain evidence="1">BR232B</strain>
    </source>
</reference>
<dbReference type="Proteomes" id="UP000789739">
    <property type="component" value="Unassembled WGS sequence"/>
</dbReference>
<accession>A0A9N8ZID5</accession>
<comment type="caution">
    <text evidence="1">The sequence shown here is derived from an EMBL/GenBank/DDBJ whole genome shotgun (WGS) entry which is preliminary data.</text>
</comment>
<dbReference type="InterPro" id="IPR032675">
    <property type="entry name" value="LRR_dom_sf"/>
</dbReference>